<feature type="domain" description="Tyr recombinase" evidence="5">
    <location>
        <begin position="88"/>
        <end position="260"/>
    </location>
</feature>
<evidence type="ECO:0000256" key="4">
    <source>
        <dbReference type="ARBA" id="ARBA00023172"/>
    </source>
</evidence>
<dbReference type="PANTHER" id="PTHR30349:SF64">
    <property type="entry name" value="PROPHAGE INTEGRASE INTD-RELATED"/>
    <property type="match status" value="1"/>
</dbReference>
<dbReference type="Pfam" id="PF00589">
    <property type="entry name" value="Phage_integrase"/>
    <property type="match status" value="1"/>
</dbReference>
<dbReference type="Gene3D" id="1.10.150.130">
    <property type="match status" value="1"/>
</dbReference>
<dbReference type="SUPFAM" id="SSF56349">
    <property type="entry name" value="DNA breaking-rejoining enzymes"/>
    <property type="match status" value="1"/>
</dbReference>
<organism evidence="6 7">
    <name type="scientific">Aureimonas populi</name>
    <dbReference type="NCBI Taxonomy" id="1701758"/>
    <lineage>
        <taxon>Bacteria</taxon>
        <taxon>Pseudomonadati</taxon>
        <taxon>Pseudomonadota</taxon>
        <taxon>Alphaproteobacteria</taxon>
        <taxon>Hyphomicrobiales</taxon>
        <taxon>Aurantimonadaceae</taxon>
        <taxon>Aureimonas</taxon>
    </lineage>
</organism>
<protein>
    <submittedName>
        <fullName evidence="6">Tyrosine-type recombinase/integrase</fullName>
    </submittedName>
</protein>
<dbReference type="CDD" id="cd00796">
    <property type="entry name" value="INT_Rci_Hp1_C"/>
    <property type="match status" value="1"/>
</dbReference>
<evidence type="ECO:0000259" key="5">
    <source>
        <dbReference type="PROSITE" id="PS51898"/>
    </source>
</evidence>
<name>A0ABW5CFJ4_9HYPH</name>
<keyword evidence="2" id="KW-0229">DNA integration</keyword>
<dbReference type="InterPro" id="IPR010998">
    <property type="entry name" value="Integrase_recombinase_N"/>
</dbReference>
<comment type="similarity">
    <text evidence="1">Belongs to the 'phage' integrase family.</text>
</comment>
<keyword evidence="3" id="KW-0238">DNA-binding</keyword>
<comment type="caution">
    <text evidence="6">The sequence shown here is derived from an EMBL/GenBank/DDBJ whole genome shotgun (WGS) entry which is preliminary data.</text>
</comment>
<evidence type="ECO:0000313" key="7">
    <source>
        <dbReference type="Proteomes" id="UP001597371"/>
    </source>
</evidence>
<dbReference type="InterPro" id="IPR011010">
    <property type="entry name" value="DNA_brk_join_enz"/>
</dbReference>
<dbReference type="InterPro" id="IPR002104">
    <property type="entry name" value="Integrase_catalytic"/>
</dbReference>
<sequence length="264" mass="29298">MRDREGRAVLKTMDCTWGVLKPRFGPLTADQITIALCRQHTKERQAAGISDGTIHTELGHLRTVLKWAEAHRLIDRAPAIERPAKPEPKSDYLTRAQVARMIECAKVPHIALAIRLLIGTGGRVTAALELTWDRVDMVRKLIHLRNPFDKARRKGRATVPINDSLMEALKEAKTGALSPYVIEYGGMPVQSIKRGIKAAAAAAKQPNVSPHVFRHSAAVWMAEAGHSMSEIAQYLGHADSRLTERVYSRYSPDHLRKLAASLDV</sequence>
<dbReference type="PROSITE" id="PS51898">
    <property type="entry name" value="TYR_RECOMBINASE"/>
    <property type="match status" value="1"/>
</dbReference>
<evidence type="ECO:0000256" key="2">
    <source>
        <dbReference type="ARBA" id="ARBA00022908"/>
    </source>
</evidence>
<dbReference type="Proteomes" id="UP001597371">
    <property type="component" value="Unassembled WGS sequence"/>
</dbReference>
<dbReference type="Gene3D" id="1.10.443.10">
    <property type="entry name" value="Intergrase catalytic core"/>
    <property type="match status" value="1"/>
</dbReference>
<proteinExistence type="inferred from homology"/>
<dbReference type="EMBL" id="JBHUIJ010000002">
    <property type="protein sequence ID" value="MFD2235950.1"/>
    <property type="molecule type" value="Genomic_DNA"/>
</dbReference>
<gene>
    <name evidence="6" type="ORF">ACFSKQ_00540</name>
</gene>
<dbReference type="RefSeq" id="WP_245195480.1">
    <property type="nucleotide sequence ID" value="NZ_CP072611.1"/>
</dbReference>
<dbReference type="InterPro" id="IPR050090">
    <property type="entry name" value="Tyrosine_recombinase_XerCD"/>
</dbReference>
<evidence type="ECO:0000313" key="6">
    <source>
        <dbReference type="EMBL" id="MFD2235950.1"/>
    </source>
</evidence>
<evidence type="ECO:0000256" key="1">
    <source>
        <dbReference type="ARBA" id="ARBA00008857"/>
    </source>
</evidence>
<dbReference type="PANTHER" id="PTHR30349">
    <property type="entry name" value="PHAGE INTEGRASE-RELATED"/>
    <property type="match status" value="1"/>
</dbReference>
<keyword evidence="4" id="KW-0233">DNA recombination</keyword>
<evidence type="ECO:0000256" key="3">
    <source>
        <dbReference type="ARBA" id="ARBA00023125"/>
    </source>
</evidence>
<accession>A0ABW5CFJ4</accession>
<keyword evidence="7" id="KW-1185">Reference proteome</keyword>
<dbReference type="InterPro" id="IPR013762">
    <property type="entry name" value="Integrase-like_cat_sf"/>
</dbReference>
<reference evidence="7" key="1">
    <citation type="journal article" date="2019" name="Int. J. Syst. Evol. Microbiol.">
        <title>The Global Catalogue of Microorganisms (GCM) 10K type strain sequencing project: providing services to taxonomists for standard genome sequencing and annotation.</title>
        <authorList>
            <consortium name="The Broad Institute Genomics Platform"/>
            <consortium name="The Broad Institute Genome Sequencing Center for Infectious Disease"/>
            <person name="Wu L."/>
            <person name="Ma J."/>
        </authorList>
    </citation>
    <scope>NUCLEOTIDE SEQUENCE [LARGE SCALE GENOMIC DNA]</scope>
    <source>
        <strain evidence="7">ZS-35-S2</strain>
    </source>
</reference>